<dbReference type="GO" id="GO:0044718">
    <property type="term" value="P:siderophore transmembrane transport"/>
    <property type="evidence" value="ECO:0007669"/>
    <property type="project" value="TreeGrafter"/>
</dbReference>
<gene>
    <name evidence="9" type="ORF">AQ619_00845</name>
</gene>
<dbReference type="Gene3D" id="2.40.170.20">
    <property type="entry name" value="TonB-dependent receptor, beta-barrel domain"/>
    <property type="match status" value="1"/>
</dbReference>
<dbReference type="Pfam" id="PF25183">
    <property type="entry name" value="OMP_b-brl_4"/>
    <property type="match status" value="1"/>
</dbReference>
<evidence type="ECO:0000256" key="7">
    <source>
        <dbReference type="SAM" id="SignalP"/>
    </source>
</evidence>
<dbReference type="GO" id="GO:0015344">
    <property type="term" value="F:siderophore uptake transmembrane transporter activity"/>
    <property type="evidence" value="ECO:0007669"/>
    <property type="project" value="TreeGrafter"/>
</dbReference>
<dbReference type="Proteomes" id="UP000056905">
    <property type="component" value="Chromosome"/>
</dbReference>
<evidence type="ECO:0000256" key="6">
    <source>
        <dbReference type="ARBA" id="ARBA00023237"/>
    </source>
</evidence>
<evidence type="ECO:0000313" key="9">
    <source>
        <dbReference type="EMBL" id="ALL15139.1"/>
    </source>
</evidence>
<dbReference type="PANTHER" id="PTHR30069">
    <property type="entry name" value="TONB-DEPENDENT OUTER MEMBRANE RECEPTOR"/>
    <property type="match status" value="1"/>
</dbReference>
<reference evidence="9 10" key="1">
    <citation type="submission" date="2015-10" db="EMBL/GenBank/DDBJ databases">
        <title>Conservation of the essential genome among Caulobacter and Brevundimonas species.</title>
        <authorList>
            <person name="Scott D."/>
            <person name="Ely B."/>
        </authorList>
    </citation>
    <scope>NUCLEOTIDE SEQUENCE [LARGE SCALE GENOMIC DNA]</scope>
    <source>
        <strain evidence="9 10">CB4</strain>
    </source>
</reference>
<evidence type="ECO:0000256" key="4">
    <source>
        <dbReference type="ARBA" id="ARBA00022692"/>
    </source>
</evidence>
<keyword evidence="6" id="KW-0998">Cell outer membrane</keyword>
<comment type="subcellular location">
    <subcellularLocation>
        <location evidence="1">Cell outer membrane</location>
        <topology evidence="1">Multi-pass membrane protein</topology>
    </subcellularLocation>
</comment>
<dbReference type="Gene3D" id="2.60.40.1120">
    <property type="entry name" value="Carboxypeptidase-like, regulatory domain"/>
    <property type="match status" value="1"/>
</dbReference>
<keyword evidence="3" id="KW-1134">Transmembrane beta strand</keyword>
<keyword evidence="2" id="KW-0813">Transport</keyword>
<name>A0A0P0P3H6_9CAUL</name>
<keyword evidence="10" id="KW-1185">Reference proteome</keyword>
<dbReference type="InterPro" id="IPR039426">
    <property type="entry name" value="TonB-dep_rcpt-like"/>
</dbReference>
<evidence type="ECO:0000256" key="3">
    <source>
        <dbReference type="ARBA" id="ARBA00022452"/>
    </source>
</evidence>
<dbReference type="STRING" id="69395.AQ619_00845"/>
<evidence type="ECO:0000256" key="2">
    <source>
        <dbReference type="ARBA" id="ARBA00022448"/>
    </source>
</evidence>
<evidence type="ECO:0000313" key="10">
    <source>
        <dbReference type="Proteomes" id="UP000056905"/>
    </source>
</evidence>
<evidence type="ECO:0000256" key="5">
    <source>
        <dbReference type="ARBA" id="ARBA00023136"/>
    </source>
</evidence>
<accession>A0A0P0P3H6</accession>
<dbReference type="InterPro" id="IPR008969">
    <property type="entry name" value="CarboxyPept-like_regulatory"/>
</dbReference>
<proteinExistence type="predicted"/>
<dbReference type="RefSeq" id="WP_062151103.1">
    <property type="nucleotide sequence ID" value="NZ_CP013002.1"/>
</dbReference>
<dbReference type="PANTHER" id="PTHR30069:SF46">
    <property type="entry name" value="OAR PROTEIN"/>
    <property type="match status" value="1"/>
</dbReference>
<sequence length="1132" mass="121131">MKRLAGGAALTVLALAASSAVYAQETTAAVRGSVTGDGGVPVAGATVSILHTPSGTRSTTVSSANGTYDARGLRVGGPYEITVQAAGLEGKKVTDIYLSLADTQRVDIDLGSTAVEAVLVTAAASGNSEAGPKTVLNRDSIEAVVSINRDVRDLARRDILVSQNVRGDGGISIAGSNPRTNRITIDGVAAQDPYGLETGGLPTARGPISLDAVEQFSIAAVPTDVENGSFTGGALNIVLRSGGNDFHGSAFINYLNEGLIGRNIGSLRVTPLISQKNYGGFLSGPIWKDKLFFAGSYEKYQTLDVTGTGPAGAGFANSFANGLTQATIDQVVGIYNSNYSSKFAPGSILRSTPVTDEKYSAKIDWNINDQHRASLSYRRAESVFTTRTDLGTTTAALDSHWYDATYLDEGTTLEINSDWTDRLSTTVRATYRDWVKGQMPKSGQNYSDVTICAAPNADTAPTNSTITSCASGFSSVRFGPDLNRHANQLDIQEAVFQGTATYSFGDHVFKAGYQGSKKEVFNVFVPNSRGTYYFDSIADFAAGRASSLTYNNSVTGQAIDAAADFKYWQHSLYAQDAIDVTDDIKVTAGFRFDWIDMKDVPTTNPNFTARNGFTNTKTLDGLSILMPRVSATWRVTDTLKLNAGLGLFSGGQPEVLFATPFYNNGYEIAGTTIRRCITAASNCTGANGYLEASTSAAVTPGFNAAVGSAALDNLNAFSGFGYQIPAIVKSFQEGKLAGTPGINPNNEVIALNPAFQLPAEWKLYFGGNWEVYDGWNLDVQYVATQAQDAVTFMDTRAQPLVINGQRALTPDGRPRYDGLTLSAAARAAQGVSSINPGDNRDLITNNIDKGQAFTFGVGLSKSFDFGLDLGLGYARQNIDESNAGLRFGTTAGSLYNSVPAGLDPARDAYGTALEEIKDRYKLEAGYRKKFFGDNETRISLFAERTSGRPFGFTMADAASGRSQVFGVNRAAQLLFVPDIKADTNTADLQIGNVFFIDAANRDRFIGYVNQFGLKPGILEKYSNTNKDINRVDLQLSQELPTLIDGHKLKVQFDIRNLLNLIDRDWGKVEEYGDATTLARAACVSATGTALAATATATCPAYVYSLVPTSITKTRGDVKNSLWTMQISLRYEF</sequence>
<feature type="chain" id="PRO_5006052742" description="TonB-dependent transporter Oar-like beta-barrel domain-containing protein" evidence="7">
    <location>
        <begin position="24"/>
        <end position="1132"/>
    </location>
</feature>
<keyword evidence="7" id="KW-0732">Signal</keyword>
<dbReference type="InterPro" id="IPR036942">
    <property type="entry name" value="Beta-barrel_TonB_sf"/>
</dbReference>
<feature type="signal peptide" evidence="7">
    <location>
        <begin position="1"/>
        <end position="23"/>
    </location>
</feature>
<dbReference type="SUPFAM" id="SSF49464">
    <property type="entry name" value="Carboxypeptidase regulatory domain-like"/>
    <property type="match status" value="1"/>
</dbReference>
<evidence type="ECO:0000256" key="1">
    <source>
        <dbReference type="ARBA" id="ARBA00004571"/>
    </source>
</evidence>
<dbReference type="GO" id="GO:0009279">
    <property type="term" value="C:cell outer membrane"/>
    <property type="evidence" value="ECO:0007669"/>
    <property type="project" value="UniProtKB-SubCell"/>
</dbReference>
<organism evidence="9 10">
    <name type="scientific">Caulobacter henricii</name>
    <dbReference type="NCBI Taxonomy" id="69395"/>
    <lineage>
        <taxon>Bacteria</taxon>
        <taxon>Pseudomonadati</taxon>
        <taxon>Pseudomonadota</taxon>
        <taxon>Alphaproteobacteria</taxon>
        <taxon>Caulobacterales</taxon>
        <taxon>Caulobacteraceae</taxon>
        <taxon>Caulobacter</taxon>
    </lineage>
</organism>
<feature type="domain" description="TonB-dependent transporter Oar-like beta-barrel" evidence="8">
    <location>
        <begin position="238"/>
        <end position="1059"/>
    </location>
</feature>
<keyword evidence="5" id="KW-0472">Membrane</keyword>
<protein>
    <recommendedName>
        <fullName evidence="8">TonB-dependent transporter Oar-like beta-barrel domain-containing protein</fullName>
    </recommendedName>
</protein>
<evidence type="ECO:0000259" key="8">
    <source>
        <dbReference type="Pfam" id="PF25183"/>
    </source>
</evidence>
<dbReference type="InterPro" id="IPR057601">
    <property type="entry name" value="Oar-like_b-barrel"/>
</dbReference>
<dbReference type="KEGG" id="chq:AQ619_00845"/>
<keyword evidence="4" id="KW-0812">Transmembrane</keyword>
<dbReference type="AlphaFoldDB" id="A0A0P0P3H6"/>
<dbReference type="OrthoDB" id="9768147at2"/>
<dbReference type="Pfam" id="PF13620">
    <property type="entry name" value="CarboxypepD_reg"/>
    <property type="match status" value="1"/>
</dbReference>
<dbReference type="SUPFAM" id="SSF56935">
    <property type="entry name" value="Porins"/>
    <property type="match status" value="1"/>
</dbReference>
<dbReference type="EMBL" id="CP013002">
    <property type="protein sequence ID" value="ALL15139.1"/>
    <property type="molecule type" value="Genomic_DNA"/>
</dbReference>